<dbReference type="EMBL" id="JAOQJZ010000018">
    <property type="protein sequence ID" value="MCU6706863.1"/>
    <property type="molecule type" value="Genomic_DNA"/>
</dbReference>
<comment type="caution">
    <text evidence="3">The sequence shown here is derived from an EMBL/GenBank/DDBJ whole genome shotgun (WGS) entry which is preliminary data.</text>
</comment>
<dbReference type="AlphaFoldDB" id="A0AAE3IMX8"/>
<feature type="domain" description="Sporulation protein YpeB PepSY1 and PepSY2" evidence="1">
    <location>
        <begin position="179"/>
        <end position="366"/>
    </location>
</feature>
<evidence type="ECO:0000313" key="4">
    <source>
        <dbReference type="Proteomes" id="UP001208131"/>
    </source>
</evidence>
<feature type="domain" description="Sporulation protein YpeB N-terminal" evidence="2">
    <location>
        <begin position="36"/>
        <end position="165"/>
    </location>
</feature>
<dbReference type="Pfam" id="PF14620">
    <property type="entry name" value="YPEB_PepSY1-2"/>
    <property type="match status" value="1"/>
</dbReference>
<evidence type="ECO:0000259" key="1">
    <source>
        <dbReference type="Pfam" id="PF14620"/>
    </source>
</evidence>
<accession>A0AAE3IMX8</accession>
<proteinExistence type="predicted"/>
<organism evidence="3 4">
    <name type="scientific">Hominimerdicola aceti</name>
    <dbReference type="NCBI Taxonomy" id="2981726"/>
    <lineage>
        <taxon>Bacteria</taxon>
        <taxon>Bacillati</taxon>
        <taxon>Bacillota</taxon>
        <taxon>Clostridia</taxon>
        <taxon>Eubacteriales</taxon>
        <taxon>Oscillospiraceae</taxon>
        <taxon>Hominimerdicola</taxon>
    </lineage>
</organism>
<reference evidence="3 4" key="1">
    <citation type="journal article" date="2021" name="ISME Commun">
        <title>Automated analysis of genomic sequences facilitates high-throughput and comprehensive description of bacteria.</title>
        <authorList>
            <person name="Hitch T.C.A."/>
        </authorList>
    </citation>
    <scope>NUCLEOTIDE SEQUENCE [LARGE SCALE GENOMIC DNA]</scope>
    <source>
        <strain evidence="3 4">Sanger_31</strain>
    </source>
</reference>
<dbReference type="NCBIfam" id="TIGR02889">
    <property type="entry name" value="spore_YpeB"/>
    <property type="match status" value="1"/>
</dbReference>
<evidence type="ECO:0000313" key="3">
    <source>
        <dbReference type="EMBL" id="MCU6706863.1"/>
    </source>
</evidence>
<dbReference type="GO" id="GO:0009847">
    <property type="term" value="P:spore germination"/>
    <property type="evidence" value="ECO:0007669"/>
    <property type="project" value="InterPro"/>
</dbReference>
<dbReference type="InterPro" id="IPR014239">
    <property type="entry name" value="YpeB_PepSY1-2"/>
</dbReference>
<sequence>MDISKRNAVRIVSFTVAVMGVLAVRNIQLMSSEKRALRSVSYTYSRAMGDLCDAVDNVSDTLEKELYAGSGKMHQSLAVKLYREASSAKAALSQLPIEELQLKNTYKFLSQVGNYSMAVSERLMNGEEITDEEYENISSLYDFSKELSEDMWELESSVNSGEIALTQTGSQQSDPPTVTEGFSDFEGSFESYPSLIYDGPFSDNIMERTPRMTSEAENVSQTKALERCSLGLNMNSTVFTDISEVEGKMPCWRFSNEDKTVACEVTKQGGYISYFLKSRISESTELTNEQGVKAAEDFLDDLGILSMKTTYYENIDNVLTVNFAYNDLDVCCYTDLIKVSVAMDDGEILGFDAKGFLVNHYDRDIPEADISQSRARESVSPRLEIVSGRLALIPTDGLEEKLCYEFRCRAENGRNVLVYINAQTAEEEQILILVESKSGTLTV</sequence>
<keyword evidence="4" id="KW-1185">Reference proteome</keyword>
<dbReference type="Pfam" id="PF20769">
    <property type="entry name" value="YPEB_N"/>
    <property type="match status" value="1"/>
</dbReference>
<name>A0AAE3IMX8_9FIRM</name>
<dbReference type="RefSeq" id="WP_267301927.1">
    <property type="nucleotide sequence ID" value="NZ_JAOQJZ010000018.1"/>
</dbReference>
<evidence type="ECO:0000259" key="2">
    <source>
        <dbReference type="Pfam" id="PF20769"/>
    </source>
</evidence>
<dbReference type="InterPro" id="IPR048402">
    <property type="entry name" value="YpeB_N"/>
</dbReference>
<dbReference type="Proteomes" id="UP001208131">
    <property type="component" value="Unassembled WGS sequence"/>
</dbReference>
<gene>
    <name evidence="3" type="primary">ypeB</name>
    <name evidence="3" type="ORF">OCV57_13165</name>
</gene>
<protein>
    <submittedName>
        <fullName evidence="3">Germination protein YpeB</fullName>
    </submittedName>
</protein>